<proteinExistence type="predicted"/>
<dbReference type="RefSeq" id="WP_078604690.1">
    <property type="nucleotide sequence ID" value="NZ_MPZV01000002.1"/>
</dbReference>
<dbReference type="SUPFAM" id="SSF53448">
    <property type="entry name" value="Nucleotide-diphospho-sugar transferases"/>
    <property type="match status" value="1"/>
</dbReference>
<dbReference type="InterPro" id="IPR029044">
    <property type="entry name" value="Nucleotide-diphossugar_trans"/>
</dbReference>
<dbReference type="Proteomes" id="UP000190787">
    <property type="component" value="Unassembled WGS sequence"/>
</dbReference>
<accession>A0ABX3MWR8</accession>
<evidence type="ECO:0000259" key="1">
    <source>
        <dbReference type="Pfam" id="PF00535"/>
    </source>
</evidence>
<evidence type="ECO:0000313" key="2">
    <source>
        <dbReference type="EMBL" id="OOY24148.1"/>
    </source>
</evidence>
<dbReference type="Pfam" id="PF00535">
    <property type="entry name" value="Glycos_transf_2"/>
    <property type="match status" value="1"/>
</dbReference>
<dbReference type="Gene3D" id="3.90.550.10">
    <property type="entry name" value="Spore Coat Polysaccharide Biosynthesis Protein SpsA, Chain A"/>
    <property type="match status" value="1"/>
</dbReference>
<keyword evidence="3" id="KW-1185">Reference proteome</keyword>
<name>A0ABX3MWR8_9RHOB</name>
<comment type="caution">
    <text evidence="2">The sequence shown here is derived from an EMBL/GenBank/DDBJ whole genome shotgun (WGS) entry which is preliminary data.</text>
</comment>
<dbReference type="CDD" id="cd00761">
    <property type="entry name" value="Glyco_tranf_GTA_type"/>
    <property type="match status" value="1"/>
</dbReference>
<dbReference type="EMBL" id="MPZV01000002">
    <property type="protein sequence ID" value="OOY24148.1"/>
    <property type="molecule type" value="Genomic_DNA"/>
</dbReference>
<organism evidence="2 3">
    <name type="scientific">Thioclava sediminum</name>
    <dbReference type="NCBI Taxonomy" id="1915319"/>
    <lineage>
        <taxon>Bacteria</taxon>
        <taxon>Pseudomonadati</taxon>
        <taxon>Pseudomonadota</taxon>
        <taxon>Alphaproteobacteria</taxon>
        <taxon>Rhodobacterales</taxon>
        <taxon>Paracoccaceae</taxon>
        <taxon>Thioclava</taxon>
    </lineage>
</organism>
<reference evidence="2 3" key="1">
    <citation type="submission" date="2016-11" db="EMBL/GenBank/DDBJ databases">
        <title>A multilocus sequence analysis scheme for characterization of bacteria in the genus Thioclava.</title>
        <authorList>
            <person name="Liu Y."/>
            <person name="Shao Z."/>
        </authorList>
    </citation>
    <scope>NUCLEOTIDE SEQUENCE [LARGE SCALE GENOMIC DNA]</scope>
    <source>
        <strain evidence="2 3">TAW-CT134</strain>
    </source>
</reference>
<protein>
    <recommendedName>
        <fullName evidence="1">Glycosyltransferase 2-like domain-containing protein</fullName>
    </recommendedName>
</protein>
<sequence length="326" mass="35694">MTSPKHKDKIGIGLCTYRREIVRDTLASLAETLPPDLDICVIVADNDLEPSSEDRVRSVPLPFELHYLHAPAHNISIARNAVLDAAEVRDLDCLAFLDDDERALPGWLPALMEARQSEESATVIGPVRAYHSDAAPEWMRAGHIHDTLAEHDSEGRVRAGYTCNVLLDLKHPAVSGLRFDPEFGRSGGEDTIFFDQIKRRGGTLAYAPDAWLEEDVPAERATLSWLLRRRFRMGQTHAVLVSQGKTFAARMIELGRAGAKALACLGLSLGHVTAPLARNRNLMRAALHIGVVWRLAGGSRTEIYGGASADATHNTASRRNARGTTS</sequence>
<evidence type="ECO:0000313" key="3">
    <source>
        <dbReference type="Proteomes" id="UP000190787"/>
    </source>
</evidence>
<gene>
    <name evidence="2" type="ORF">BMI91_08765</name>
</gene>
<dbReference type="InterPro" id="IPR001173">
    <property type="entry name" value="Glyco_trans_2-like"/>
</dbReference>
<feature type="domain" description="Glycosyltransferase 2-like" evidence="1">
    <location>
        <begin position="14"/>
        <end position="140"/>
    </location>
</feature>